<feature type="transmembrane region" description="Helical" evidence="1">
    <location>
        <begin position="468"/>
        <end position="488"/>
    </location>
</feature>
<feature type="transmembrane region" description="Helical" evidence="1">
    <location>
        <begin position="521"/>
        <end position="541"/>
    </location>
</feature>
<keyword evidence="1" id="KW-1133">Transmembrane helix</keyword>
<accession>A0A2T6FUL5</accession>
<dbReference type="Proteomes" id="UP000244184">
    <property type="component" value="Unassembled WGS sequence"/>
</dbReference>
<evidence type="ECO:0000313" key="3">
    <source>
        <dbReference type="Proteomes" id="UP000244184"/>
    </source>
</evidence>
<dbReference type="EMBL" id="PYHP01000080">
    <property type="protein sequence ID" value="PUA35592.1"/>
    <property type="molecule type" value="Genomic_DNA"/>
</dbReference>
<name>A0A2T6FUL5_9BACL</name>
<dbReference type="AlphaFoldDB" id="A0A2T6FUL5"/>
<gene>
    <name evidence="2" type="ORF">C8Z91_29715</name>
</gene>
<comment type="caution">
    <text evidence="2">The sequence shown here is derived from an EMBL/GenBank/DDBJ whole genome shotgun (WGS) entry which is preliminary data.</text>
</comment>
<organism evidence="2 3">
    <name type="scientific">Paenibacillus elgii</name>
    <dbReference type="NCBI Taxonomy" id="189691"/>
    <lineage>
        <taxon>Bacteria</taxon>
        <taxon>Bacillati</taxon>
        <taxon>Bacillota</taxon>
        <taxon>Bacilli</taxon>
        <taxon>Bacillales</taxon>
        <taxon>Paenibacillaceae</taxon>
        <taxon>Paenibacillus</taxon>
    </lineage>
</organism>
<keyword evidence="1" id="KW-0812">Transmembrane</keyword>
<sequence>MRRFFLGCRKEVVDVNFGLKIFERTATAFGQVPKLVQSARTGILRISTMAFLQFQRVSEAASAWVTNLKKNIIQKLRQIRLPSLNIPSSTVRIVINVTINVSGNLSALQQLQRSPGKISGMFRNMGTTINKVFQNMKQFKLPSLNLKPIAQAAAVIKQVLFNAFTAGLQKSKQVILAISTGFGKLRNYISTALQKIRLPNVGQWFRGLRGTAAAAQGTANAGPQRASNTAAQNAKSSFQKFGSAFGSLLSENGQKLFQATIGGAMEQQKRKDMFIERAGGDKKNDKFGESMFEYYKAEALGLGVDVNEYLSSALTFMPVAQNADQISKLNNIAHRLATFDPQNQGLQANGLAVKEALSGDTASMAALAKRFGMSQNQVNELKLDELADKGDIEGFVSAFDKLLEQNNMGQKAYEIMINSPTEQVGTLVTNVKNAFAEMGQAAFQAFGKLSEKINEAFKSQKFQSFIEGIRAGLFVIANVTSTVVQFLVENFGLVQNILVALGIVLLVLAGIWLVQWFAALWPVFLVIAAIVILLEILNYFGITTSEVIGFVVGLFMSLAASINNFFAVYWNILVAFAEFFANVLTDPAYALQKLFYDIFLSLHEYFSNFINDCVKGVNWLIEKFNDFAGTEIPPIPTFKVEVEKLKPKTDKDVVDYSNRRMGQKSTFDAIGEGQKFMNTIMPPAVGNPDDKTNDIKERVKKWTNVPKNFPAGKQPGSELPNLNHVNSIGQIDNTVDISSEDLEVMRDLAEIQSIQNFVTLTPTVQVTTGDIHQPTDANEMIRRIEEVMSREIANSAQGVYA</sequence>
<protein>
    <submittedName>
        <fullName evidence="2">Uncharacterized protein</fullName>
    </submittedName>
</protein>
<feature type="transmembrane region" description="Helical" evidence="1">
    <location>
        <begin position="547"/>
        <end position="570"/>
    </location>
</feature>
<reference evidence="2 3" key="1">
    <citation type="submission" date="2018-03" db="EMBL/GenBank/DDBJ databases">
        <title>Genome sequence of Paenibacillus elgii strain AC13 an antimicrobial compound producing bacteria.</title>
        <authorList>
            <person name="Kurokawa A.S."/>
            <person name="Araujo J.F."/>
            <person name="Costa R.A."/>
            <person name="Ortega D.B."/>
            <person name="Pires A.S."/>
            <person name="Pappas G.J.Jr."/>
            <person name="Franco O.L."/>
            <person name="Barreto C."/>
            <person name="Magalhaes B.S."/>
            <person name="Kruger R.H."/>
        </authorList>
    </citation>
    <scope>NUCLEOTIDE SEQUENCE [LARGE SCALE GENOMIC DNA]</scope>
    <source>
        <strain evidence="2 3">AC13</strain>
    </source>
</reference>
<keyword evidence="1" id="KW-0472">Membrane</keyword>
<evidence type="ECO:0000256" key="1">
    <source>
        <dbReference type="SAM" id="Phobius"/>
    </source>
</evidence>
<feature type="transmembrane region" description="Helical" evidence="1">
    <location>
        <begin position="494"/>
        <end position="514"/>
    </location>
</feature>
<proteinExistence type="predicted"/>
<evidence type="ECO:0000313" key="2">
    <source>
        <dbReference type="EMBL" id="PUA35592.1"/>
    </source>
</evidence>